<keyword evidence="3" id="KW-0677">Repeat</keyword>
<dbReference type="GO" id="GO:0005937">
    <property type="term" value="C:mating projection"/>
    <property type="evidence" value="ECO:0007669"/>
    <property type="project" value="EnsemblFungi"/>
</dbReference>
<dbReference type="KEGG" id="tpf:TPHA_0G01840"/>
<evidence type="ECO:0000256" key="4">
    <source>
        <dbReference type="ARBA" id="ARBA00023224"/>
    </source>
</evidence>
<evidence type="ECO:0000256" key="1">
    <source>
        <dbReference type="ARBA" id="ARBA00009768"/>
    </source>
</evidence>
<dbReference type="InterPro" id="IPR001680">
    <property type="entry name" value="WD40_rpt"/>
</dbReference>
<keyword evidence="4" id="KW-0807">Transducer</keyword>
<dbReference type="PRINTS" id="PR00319">
    <property type="entry name" value="GPROTEINB"/>
</dbReference>
<dbReference type="InterPro" id="IPR036322">
    <property type="entry name" value="WD40_repeat_dom_sf"/>
</dbReference>
<dbReference type="GO" id="GO:0001403">
    <property type="term" value="P:invasive growth in response to glucose limitation"/>
    <property type="evidence" value="ECO:0007669"/>
    <property type="project" value="EnsemblFungi"/>
</dbReference>
<dbReference type="PANTHER" id="PTHR19850">
    <property type="entry name" value="GUANINE NUCLEOTIDE-BINDING PROTEIN BETA G PROTEIN BETA"/>
    <property type="match status" value="1"/>
</dbReference>
<dbReference type="GO" id="GO:0043577">
    <property type="term" value="P:chemotropism"/>
    <property type="evidence" value="ECO:0007669"/>
    <property type="project" value="EnsemblFungi"/>
</dbReference>
<dbReference type="SUPFAM" id="SSF50978">
    <property type="entry name" value="WD40 repeat-like"/>
    <property type="match status" value="1"/>
</dbReference>
<dbReference type="GO" id="GO:0031682">
    <property type="term" value="F:G-protein gamma-subunit binding"/>
    <property type="evidence" value="ECO:0007669"/>
    <property type="project" value="EnsemblFungi"/>
</dbReference>
<evidence type="ECO:0000256" key="2">
    <source>
        <dbReference type="ARBA" id="ARBA00022574"/>
    </source>
</evidence>
<dbReference type="GO" id="GO:0120171">
    <property type="term" value="C:Cdc24p-Far1p-Gbetagamma complex"/>
    <property type="evidence" value="ECO:0007669"/>
    <property type="project" value="EnsemblFungi"/>
</dbReference>
<dbReference type="InterPro" id="IPR020472">
    <property type="entry name" value="WD40_PAC1"/>
</dbReference>
<dbReference type="GO" id="GO:0031267">
    <property type="term" value="F:small GTPase binding"/>
    <property type="evidence" value="ECO:0007669"/>
    <property type="project" value="EnsemblFungi"/>
</dbReference>
<dbReference type="PIRSF" id="PIRSF002394">
    <property type="entry name" value="GN-bd_beta"/>
    <property type="match status" value="1"/>
</dbReference>
<dbReference type="AlphaFoldDB" id="G8BVU2"/>
<dbReference type="InterPro" id="IPR015943">
    <property type="entry name" value="WD40/YVTN_repeat-like_dom_sf"/>
</dbReference>
<dbReference type="EMBL" id="HE612862">
    <property type="protein sequence ID" value="CCE64020.1"/>
    <property type="molecule type" value="Genomic_DNA"/>
</dbReference>
<feature type="repeat" description="WD" evidence="5">
    <location>
        <begin position="395"/>
        <end position="431"/>
    </location>
</feature>
<dbReference type="PROSITE" id="PS00678">
    <property type="entry name" value="WD_REPEATS_1"/>
    <property type="match status" value="2"/>
</dbReference>
<dbReference type="GeneID" id="11535818"/>
<comment type="similarity">
    <text evidence="1">Belongs to the WD repeat G protein beta family.</text>
</comment>
<keyword evidence="2 5" id="KW-0853">WD repeat</keyword>
<dbReference type="GO" id="GO:0000750">
    <property type="term" value="P:pheromone-dependent signal transduction involved in conjugation with cellular fusion"/>
    <property type="evidence" value="ECO:0007669"/>
    <property type="project" value="EnsemblFungi"/>
</dbReference>
<feature type="repeat" description="WD" evidence="5">
    <location>
        <begin position="186"/>
        <end position="226"/>
    </location>
</feature>
<feature type="coiled-coil region" evidence="6">
    <location>
        <begin position="41"/>
        <end position="68"/>
    </location>
</feature>
<dbReference type="InterPro" id="IPR001632">
    <property type="entry name" value="WD40_G-protein_beta-like"/>
</dbReference>
<sequence>MERKTDITTAENIFEPMALLEDSLPNVIPQTLVIPDISMMEEEIRERIELARQETKHLSSQIDKVKNKYRDSDLFQMSNRVSSINASKLNLSPTISLKGHNNKITDLSWNSDSKSILSASQDGFMIVWDAETGLKRNAIPLDSQWVLSCALSPSGKLAASAGLNNNCTIYRVSEHERVNQSIVSIFKGHTCYISDVEFYGDSNVITASGDMTCALWDIPKARRVLEYTDHLGDILALALPPERSNKTNMFATGGSDSYVHIWDTRAPSSVQKFYISNSDVNTVKFYNDGNAIVSGSDDGIIRLYDLRADCKIADYSLAKSLSDLPYPQSAFSSKSKNVTTPISSQGSTETLNSLYDAQGILDLDFSYSGRLMYACYPDVGVIAWDILKAEIIGKLEGHSNRITKIRTSPDGLAVCTGSWDTTMKIWSPNYM</sequence>
<evidence type="ECO:0000313" key="8">
    <source>
        <dbReference type="Proteomes" id="UP000005666"/>
    </source>
</evidence>
<dbReference type="eggNOG" id="KOG0286">
    <property type="taxonomic scope" value="Eukaryota"/>
</dbReference>
<dbReference type="InterPro" id="IPR016346">
    <property type="entry name" value="G-protein_beta_1-5"/>
</dbReference>
<dbReference type="InterPro" id="IPR019775">
    <property type="entry name" value="WD40_repeat_CS"/>
</dbReference>
<evidence type="ECO:0000256" key="6">
    <source>
        <dbReference type="SAM" id="Coils"/>
    </source>
</evidence>
<dbReference type="CDD" id="cd00200">
    <property type="entry name" value="WD40"/>
    <property type="match status" value="1"/>
</dbReference>
<feature type="repeat" description="WD" evidence="5">
    <location>
        <begin position="273"/>
        <end position="314"/>
    </location>
</feature>
<dbReference type="GO" id="GO:0001965">
    <property type="term" value="F:G-protein alpha-subunit binding"/>
    <property type="evidence" value="ECO:0007669"/>
    <property type="project" value="EnsemblFungi"/>
</dbReference>
<dbReference type="Gene3D" id="2.130.10.10">
    <property type="entry name" value="YVTN repeat-like/Quinoprotein amine dehydrogenase"/>
    <property type="match status" value="1"/>
</dbReference>
<protein>
    <submittedName>
        <fullName evidence="7">Uncharacterized protein</fullName>
    </submittedName>
</protein>
<dbReference type="OMA" id="PLDSQWV"/>
<dbReference type="PROSITE" id="PS50294">
    <property type="entry name" value="WD_REPEATS_REGION"/>
    <property type="match status" value="3"/>
</dbReference>
<evidence type="ECO:0000313" key="7">
    <source>
        <dbReference type="EMBL" id="CCE64020.1"/>
    </source>
</evidence>
<dbReference type="PROSITE" id="PS50082">
    <property type="entry name" value="WD_REPEATS_2"/>
    <property type="match status" value="5"/>
</dbReference>
<dbReference type="STRING" id="1071381.G8BVU2"/>
<keyword evidence="8" id="KW-1185">Reference proteome</keyword>
<dbReference type="Pfam" id="PF00400">
    <property type="entry name" value="WD40"/>
    <property type="match status" value="1"/>
</dbReference>
<dbReference type="GO" id="GO:0019901">
    <property type="term" value="F:protein kinase binding"/>
    <property type="evidence" value="ECO:0007669"/>
    <property type="project" value="EnsemblFungi"/>
</dbReference>
<dbReference type="GO" id="GO:0061951">
    <property type="term" value="P:establishment of protein localization to plasma membrane"/>
    <property type="evidence" value="ECO:0007669"/>
    <property type="project" value="EnsemblFungi"/>
</dbReference>
<keyword evidence="6" id="KW-0175">Coiled coil</keyword>
<gene>
    <name evidence="7" type="primary">TPHA0G01840</name>
    <name evidence="7" type="ordered locus">TPHA_0G01840</name>
</gene>
<dbReference type="Pfam" id="PF25391">
    <property type="entry name" value="WD40_Gbeta"/>
    <property type="match status" value="1"/>
</dbReference>
<dbReference type="Proteomes" id="UP000005666">
    <property type="component" value="Chromosome 7"/>
</dbReference>
<feature type="repeat" description="WD" evidence="5">
    <location>
        <begin position="227"/>
        <end position="272"/>
    </location>
</feature>
<dbReference type="RefSeq" id="XP_003686454.1">
    <property type="nucleotide sequence ID" value="XM_003686406.1"/>
</dbReference>
<organism evidence="7 8">
    <name type="scientific">Tetrapisispora phaffii (strain ATCC 24235 / CBS 4417 / NBRC 1672 / NRRL Y-8282 / UCD 70-5)</name>
    <name type="common">Yeast</name>
    <name type="synonym">Fabospora phaffii</name>
    <dbReference type="NCBI Taxonomy" id="1071381"/>
    <lineage>
        <taxon>Eukaryota</taxon>
        <taxon>Fungi</taxon>
        <taxon>Dikarya</taxon>
        <taxon>Ascomycota</taxon>
        <taxon>Saccharomycotina</taxon>
        <taxon>Saccharomycetes</taxon>
        <taxon>Saccharomycetales</taxon>
        <taxon>Saccharomycetaceae</taxon>
        <taxon>Tetrapisispora</taxon>
    </lineage>
</organism>
<evidence type="ECO:0000256" key="3">
    <source>
        <dbReference type="ARBA" id="ARBA00022737"/>
    </source>
</evidence>
<dbReference type="GO" id="GO:1903260">
    <property type="term" value="P:protein localization to mating projection tip"/>
    <property type="evidence" value="ECO:0007669"/>
    <property type="project" value="EnsemblFungi"/>
</dbReference>
<dbReference type="GO" id="GO:0005834">
    <property type="term" value="C:heterotrimeric G-protein complex"/>
    <property type="evidence" value="ECO:0007669"/>
    <property type="project" value="EnsemblFungi"/>
</dbReference>
<accession>G8BVU2</accession>
<dbReference type="GO" id="GO:0097110">
    <property type="term" value="F:scaffold protein binding"/>
    <property type="evidence" value="ECO:0007669"/>
    <property type="project" value="EnsemblFungi"/>
</dbReference>
<proteinExistence type="inferred from homology"/>
<name>G8BVU2_TETPH</name>
<dbReference type="OrthoDB" id="10255630at2759"/>
<dbReference type="HOGENOM" id="CLU_000288_57_34_1"/>
<feature type="repeat" description="WD" evidence="5">
    <location>
        <begin position="97"/>
        <end position="138"/>
    </location>
</feature>
<dbReference type="SMART" id="SM00320">
    <property type="entry name" value="WD40"/>
    <property type="match status" value="7"/>
</dbReference>
<reference evidence="7 8" key="1">
    <citation type="journal article" date="2011" name="Proc. Natl. Acad. Sci. U.S.A.">
        <title>Evolutionary erosion of yeast sex chromosomes by mating-type switching accidents.</title>
        <authorList>
            <person name="Gordon J.L."/>
            <person name="Armisen D."/>
            <person name="Proux-Wera E."/>
            <person name="Oheigeartaigh S.S."/>
            <person name="Byrne K.P."/>
            <person name="Wolfe K.H."/>
        </authorList>
    </citation>
    <scope>NUCLEOTIDE SEQUENCE [LARGE SCALE GENOMIC DNA]</scope>
    <source>
        <strain evidence="8">ATCC 24235 / CBS 4417 / NBRC 1672 / NRRL Y-8282 / UCD 70-5</strain>
    </source>
</reference>
<dbReference type="PRINTS" id="PR00320">
    <property type="entry name" value="GPROTEINBRPT"/>
</dbReference>
<evidence type="ECO:0000256" key="5">
    <source>
        <dbReference type="PROSITE-ProRule" id="PRU00221"/>
    </source>
</evidence>
<dbReference type="GO" id="GO:0031680">
    <property type="term" value="C:G-protein beta/gamma-subunit complex"/>
    <property type="evidence" value="ECO:0007669"/>
    <property type="project" value="EnsemblFungi"/>
</dbReference>